<comment type="caution">
    <text evidence="3">The sequence shown here is derived from an EMBL/GenBank/DDBJ whole genome shotgun (WGS) entry which is preliminary data.</text>
</comment>
<sequence>MSKAYNKGTEVKWDWGQGTATGEVQESFTEKTTRQIDGNDVTRDASSDCPAYMIKQDDGQRVMKSHSEVRKA</sequence>
<feature type="domain" description="Hypervirulence associated protein TUDOR" evidence="2">
    <location>
        <begin position="8"/>
        <end position="69"/>
    </location>
</feature>
<feature type="region of interest" description="Disordered" evidence="1">
    <location>
        <begin position="16"/>
        <end position="51"/>
    </location>
</feature>
<dbReference type="RefSeq" id="WP_173198224.1">
    <property type="nucleotide sequence ID" value="NZ_JABFCX010000002.1"/>
</dbReference>
<dbReference type="AlphaFoldDB" id="A0A7Y3W529"/>
<keyword evidence="4" id="KW-1185">Reference proteome</keyword>
<dbReference type="Pfam" id="PF11160">
    <property type="entry name" value="Hva1_TUDOR"/>
    <property type="match status" value="1"/>
</dbReference>
<evidence type="ECO:0000313" key="4">
    <source>
        <dbReference type="Proteomes" id="UP000536835"/>
    </source>
</evidence>
<name>A0A7Y3W529_9PROT</name>
<dbReference type="InterPro" id="IPR021331">
    <property type="entry name" value="Hva1_TUDOR"/>
</dbReference>
<accession>A0A7Y3W529</accession>
<gene>
    <name evidence="3" type="ORF">HK107_07660</name>
</gene>
<feature type="compositionally biased region" description="Polar residues" evidence="1">
    <location>
        <begin position="18"/>
        <end position="27"/>
    </location>
</feature>
<dbReference type="EMBL" id="JABFCX010000002">
    <property type="protein sequence ID" value="NNU16194.1"/>
    <property type="molecule type" value="Genomic_DNA"/>
</dbReference>
<reference evidence="3 4" key="1">
    <citation type="submission" date="2020-05" db="EMBL/GenBank/DDBJ databases">
        <title>Parvularcula mediterraneae sp. nov., isolated from polypropylene straw from shallow seawater of the seashore of Laganas in Zakynthos island, Greece.</title>
        <authorList>
            <person name="Szabo I."/>
            <person name="Al-Omari J."/>
            <person name="Rado J."/>
            <person name="Szerdahelyi G.S."/>
        </authorList>
    </citation>
    <scope>NUCLEOTIDE SEQUENCE [LARGE SCALE GENOMIC DNA]</scope>
    <source>
        <strain evidence="3 4">ZS-1/3</strain>
    </source>
</reference>
<proteinExistence type="predicted"/>
<protein>
    <submittedName>
        <fullName evidence="3">DUF2945 domain-containing protein</fullName>
    </submittedName>
</protein>
<dbReference type="Proteomes" id="UP000536835">
    <property type="component" value="Unassembled WGS sequence"/>
</dbReference>
<evidence type="ECO:0000259" key="2">
    <source>
        <dbReference type="Pfam" id="PF11160"/>
    </source>
</evidence>
<evidence type="ECO:0000313" key="3">
    <source>
        <dbReference type="EMBL" id="NNU16194.1"/>
    </source>
</evidence>
<evidence type="ECO:0000256" key="1">
    <source>
        <dbReference type="SAM" id="MobiDB-lite"/>
    </source>
</evidence>
<organism evidence="3 4">
    <name type="scientific">Parvularcula mediterranea</name>
    <dbReference type="NCBI Taxonomy" id="2732508"/>
    <lineage>
        <taxon>Bacteria</taxon>
        <taxon>Pseudomonadati</taxon>
        <taxon>Pseudomonadota</taxon>
        <taxon>Alphaproteobacteria</taxon>
        <taxon>Parvularculales</taxon>
        <taxon>Parvularculaceae</taxon>
        <taxon>Parvularcula</taxon>
    </lineage>
</organism>